<dbReference type="InterPro" id="IPR046341">
    <property type="entry name" value="SET_dom_sf"/>
</dbReference>
<keyword evidence="3" id="KW-1185">Reference proteome</keyword>
<dbReference type="InterPro" id="IPR050600">
    <property type="entry name" value="SETD3_SETD6_MTase"/>
</dbReference>
<dbReference type="CDD" id="cd10527">
    <property type="entry name" value="SET_LSMT"/>
    <property type="match status" value="1"/>
</dbReference>
<accession>A0AAW1S5V6</accession>
<dbReference type="Gene3D" id="3.90.1410.10">
    <property type="entry name" value="set domain protein methyltransferase, domain 1"/>
    <property type="match status" value="1"/>
</dbReference>
<dbReference type="AlphaFoldDB" id="A0AAW1S5V6"/>
<comment type="caution">
    <text evidence="2">The sequence shown here is derived from an EMBL/GenBank/DDBJ whole genome shotgun (WGS) entry which is preliminary data.</text>
</comment>
<feature type="compositionally biased region" description="Polar residues" evidence="1">
    <location>
        <begin position="685"/>
        <end position="706"/>
    </location>
</feature>
<sequence>METFCRWAHAQGIDSSSIAVGGLHERELVAIKDINAGGCFVSVPQKVLLLAFAGLSDAVYGPLLQRLMDKNDKTLDERYLLCLSLLIERCKGPGSARAPYLDILPSSFEDTFWWPEADRALLTGTSMGRAVQEYEKGLVKLAGWRDQLVAWCREQHGGWAGPLEDWQNGWGLTEKATRWARSVVWSRAFRVPLGEQGHGLALVPFADLLDHDPSVHIAWHAGFTGNDDFQMVTFSPIAKGSILFNNYGFKSNEELLLSYGFMLPDNLADFFHITLSLGASPTVPQLYSGPGNSAELDAASTRAQAAACHLLFAALKLPRTHFLRMASPLPGTLLKAATLAILPEPLAYAHLARIPAQTLHGIADGSILPAAAATHSPNETADQPHNQLQLQSVDRGHPDVRPATGNSSLQPFLASNESTDMNAGAGDGTARAELFTGGSVQAAVPEPGMNGNTGRHAAMPPVIIEMRPAQQLAAVQQDAIDKGPAQTCLQPRPPSVPSLRSTQTAQAGSVGLNCESQGPGHSQHIVSTKTTQASNEVLNRGSQGTGYIEHAVSTNATAGDEDNLSVDLDQLPVAAQLKAIASLASRLRAELSRMDGGDAAADRALLAEQPYGGSPGLSNTARMALGYRAGQKAIAEASLKTLTCRLGSLLHQASQVWAAVAAASGLPDLKPCCRHRLAAASNPNLVATGQHDSSPAQPDASYTCSRDQAGATPVRPTVTTSAENVQRQQAVAGEPQCLLAEASEAETASAETAIRGARDGQRLPAGLAATVGGVMNADSASWGMRVESDLLPGHFLARVESHTMLSATSSGGMLDQLVSAALSVLQGEELPAAHQVLLMELMSNVCGTFAAQLAYGGADADCISEILQGTPAEDTLQDECQQLQQAFQAWAQTSAVAQHHLASSGTASIPEAGSAQQTSQAALLGCFCWAHAVTERCCLQSQHGPCIVPQISSIPPAIRSLAIQLLWSDDSRSLEARAAVPMQAGTLLCQAVLLPGSDAEEVLVSVGPACLAALHHSQQKGMYKAVSHYSYPISLAPPEEDEHYALKEDLLARAGWLQSHHLHSDMTPAQLSPVLATIATSLADGKHLQEAQAQPIHEDAQKTGASANGNAQHMAKAQTTALLLLEQPKLRKAAEKQLRSLIRTARDAMVYPEPAGAGQGHLQMQGVAVDGFPGAAASLAQALELEGARCYAASVWHVLDDCYDLLRGSTKHGSDHRSRKRKH</sequence>
<evidence type="ECO:0000256" key="1">
    <source>
        <dbReference type="SAM" id="MobiDB-lite"/>
    </source>
</evidence>
<gene>
    <name evidence="2" type="ORF">WJX74_009604</name>
</gene>
<evidence type="ECO:0000313" key="2">
    <source>
        <dbReference type="EMBL" id="KAK9841658.1"/>
    </source>
</evidence>
<name>A0AAW1S5V6_9CHLO</name>
<dbReference type="GO" id="GO:0016279">
    <property type="term" value="F:protein-lysine N-methyltransferase activity"/>
    <property type="evidence" value="ECO:0007669"/>
    <property type="project" value="TreeGrafter"/>
</dbReference>
<evidence type="ECO:0008006" key="4">
    <source>
        <dbReference type="Google" id="ProtNLM"/>
    </source>
</evidence>
<dbReference type="PANTHER" id="PTHR13271">
    <property type="entry name" value="UNCHARACTERIZED PUTATIVE METHYLTRANSFERASE"/>
    <property type="match status" value="1"/>
</dbReference>
<proteinExistence type="predicted"/>
<reference evidence="2 3" key="1">
    <citation type="journal article" date="2024" name="Nat. Commun.">
        <title>Phylogenomics reveals the evolutionary origins of lichenization in chlorophyte algae.</title>
        <authorList>
            <person name="Puginier C."/>
            <person name="Libourel C."/>
            <person name="Otte J."/>
            <person name="Skaloud P."/>
            <person name="Haon M."/>
            <person name="Grisel S."/>
            <person name="Petersen M."/>
            <person name="Berrin J.G."/>
            <person name="Delaux P.M."/>
            <person name="Dal Grande F."/>
            <person name="Keller J."/>
        </authorList>
    </citation>
    <scope>NUCLEOTIDE SEQUENCE [LARGE SCALE GENOMIC DNA]</scope>
    <source>
        <strain evidence="2 3">SAG 2145</strain>
    </source>
</reference>
<protein>
    <recommendedName>
        <fullName evidence="4">SET domain-containing protein</fullName>
    </recommendedName>
</protein>
<dbReference type="PANTHER" id="PTHR13271:SF137">
    <property type="entry name" value="SET DOMAIN-CONTAINING PROTEIN"/>
    <property type="match status" value="1"/>
</dbReference>
<evidence type="ECO:0000313" key="3">
    <source>
        <dbReference type="Proteomes" id="UP001438707"/>
    </source>
</evidence>
<dbReference type="EMBL" id="JALJOS010000003">
    <property type="protein sequence ID" value="KAK9841658.1"/>
    <property type="molecule type" value="Genomic_DNA"/>
</dbReference>
<feature type="region of interest" description="Disordered" evidence="1">
    <location>
        <begin position="685"/>
        <end position="718"/>
    </location>
</feature>
<dbReference type="SUPFAM" id="SSF82199">
    <property type="entry name" value="SET domain"/>
    <property type="match status" value="1"/>
</dbReference>
<organism evidence="2 3">
    <name type="scientific">Apatococcus lobatus</name>
    <dbReference type="NCBI Taxonomy" id="904363"/>
    <lineage>
        <taxon>Eukaryota</taxon>
        <taxon>Viridiplantae</taxon>
        <taxon>Chlorophyta</taxon>
        <taxon>core chlorophytes</taxon>
        <taxon>Trebouxiophyceae</taxon>
        <taxon>Chlorellales</taxon>
        <taxon>Chlorellaceae</taxon>
        <taxon>Apatococcus</taxon>
    </lineage>
</organism>
<dbReference type="Proteomes" id="UP001438707">
    <property type="component" value="Unassembled WGS sequence"/>
</dbReference>